<protein>
    <submittedName>
        <fullName evidence="1">Uncharacterized protein</fullName>
    </submittedName>
</protein>
<evidence type="ECO:0000313" key="1">
    <source>
        <dbReference type="EMBL" id="CAH0715400.1"/>
    </source>
</evidence>
<dbReference type="EMBL" id="OV170230">
    <property type="protein sequence ID" value="CAH0715400.1"/>
    <property type="molecule type" value="Genomic_DNA"/>
</dbReference>
<dbReference type="OrthoDB" id="7482167at2759"/>
<evidence type="ECO:0000313" key="2">
    <source>
        <dbReference type="Proteomes" id="UP000838878"/>
    </source>
</evidence>
<keyword evidence="2" id="KW-1185">Reference proteome</keyword>
<accession>A0A8J9UVI6</accession>
<feature type="non-terminal residue" evidence="1">
    <location>
        <position position="260"/>
    </location>
</feature>
<dbReference type="AlphaFoldDB" id="A0A8J9UVI6"/>
<gene>
    <name evidence="1" type="ORF">BINO364_LOCUS2328</name>
</gene>
<organism evidence="1 2">
    <name type="scientific">Brenthis ino</name>
    <name type="common">lesser marbled fritillary</name>
    <dbReference type="NCBI Taxonomy" id="405034"/>
    <lineage>
        <taxon>Eukaryota</taxon>
        <taxon>Metazoa</taxon>
        <taxon>Ecdysozoa</taxon>
        <taxon>Arthropoda</taxon>
        <taxon>Hexapoda</taxon>
        <taxon>Insecta</taxon>
        <taxon>Pterygota</taxon>
        <taxon>Neoptera</taxon>
        <taxon>Endopterygota</taxon>
        <taxon>Lepidoptera</taxon>
        <taxon>Glossata</taxon>
        <taxon>Ditrysia</taxon>
        <taxon>Papilionoidea</taxon>
        <taxon>Nymphalidae</taxon>
        <taxon>Heliconiinae</taxon>
        <taxon>Argynnini</taxon>
        <taxon>Brenthis</taxon>
    </lineage>
</organism>
<dbReference type="Proteomes" id="UP000838878">
    <property type="component" value="Chromosome 10"/>
</dbReference>
<reference evidence="1" key="1">
    <citation type="submission" date="2021-12" db="EMBL/GenBank/DDBJ databases">
        <authorList>
            <person name="Martin H S."/>
        </authorList>
    </citation>
    <scope>NUCLEOTIDE SEQUENCE</scope>
</reference>
<proteinExistence type="predicted"/>
<name>A0A8J9UVI6_9NEOP</name>
<sequence>MAFAICFGFAVATIAGVAYGYNYSLAEFVTLTRSDVNMYMRRGQFYDNPDLLYPKRRMGDDENVEDYQQEVPTIHNPGLSDTLQKNHDTRKYAEKVTKYSDSRRNLVDYEQVKLPQTAKMHFVTPTHNIVKSTSPKLLFFTITKQSGSSNIIMRMFEPIQEFKSKTKHDFDRNEEYSRKIFDNNIKYYQENKPIHKVNSILNTKIGKSETISPDIRILFEGEDDHESPFKCSGRTVVTSSLGKPSEAFERHVKSVNPPFG</sequence>